<dbReference type="AlphaFoldDB" id="A0A2C6MC57"/>
<feature type="short sequence motif" description="GXSXG" evidence="4">
    <location>
        <begin position="38"/>
        <end position="42"/>
    </location>
</feature>
<dbReference type="OrthoDB" id="9770965at2"/>
<dbReference type="InterPro" id="IPR050301">
    <property type="entry name" value="NTE"/>
</dbReference>
<dbReference type="PANTHER" id="PTHR14226:SF76">
    <property type="entry name" value="NTE FAMILY PROTEIN RSSA"/>
    <property type="match status" value="1"/>
</dbReference>
<evidence type="ECO:0000313" key="6">
    <source>
        <dbReference type="EMBL" id="PHJ38799.1"/>
    </source>
</evidence>
<proteinExistence type="predicted"/>
<name>A0A2C6MC57_9FIRM</name>
<dbReference type="PANTHER" id="PTHR14226">
    <property type="entry name" value="NEUROPATHY TARGET ESTERASE/SWISS CHEESE D.MELANOGASTER"/>
    <property type="match status" value="1"/>
</dbReference>
<feature type="domain" description="PNPLA" evidence="5">
    <location>
        <begin position="7"/>
        <end position="207"/>
    </location>
</feature>
<dbReference type="Gene3D" id="3.40.1090.10">
    <property type="entry name" value="Cytosolic phospholipase A2 catalytic domain"/>
    <property type="match status" value="2"/>
</dbReference>
<keyword evidence="2 4" id="KW-0442">Lipid degradation</keyword>
<evidence type="ECO:0000256" key="2">
    <source>
        <dbReference type="ARBA" id="ARBA00022963"/>
    </source>
</evidence>
<protein>
    <submittedName>
        <fullName evidence="6">Patatin</fullName>
    </submittedName>
</protein>
<dbReference type="RefSeq" id="WP_099082713.1">
    <property type="nucleotide sequence ID" value="NZ_AWQQ01000042.1"/>
</dbReference>
<dbReference type="SUPFAM" id="SSF52151">
    <property type="entry name" value="FabD/lysophospholipase-like"/>
    <property type="match status" value="1"/>
</dbReference>
<keyword evidence="1 4" id="KW-0378">Hydrolase</keyword>
<comment type="caution">
    <text evidence="4">Lacks conserved residue(s) required for the propagation of feature annotation.</text>
</comment>
<dbReference type="Pfam" id="PF01734">
    <property type="entry name" value="Patatin"/>
    <property type="match status" value="1"/>
</dbReference>
<organism evidence="6 7">
    <name type="scientific">Desulforamulus profundi</name>
    <dbReference type="NCBI Taxonomy" id="1383067"/>
    <lineage>
        <taxon>Bacteria</taxon>
        <taxon>Bacillati</taxon>
        <taxon>Bacillota</taxon>
        <taxon>Clostridia</taxon>
        <taxon>Eubacteriales</taxon>
        <taxon>Peptococcaceae</taxon>
        <taxon>Desulforamulus</taxon>
    </lineage>
</organism>
<feature type="active site" description="Nucleophile" evidence="4">
    <location>
        <position position="40"/>
    </location>
</feature>
<dbReference type="GO" id="GO:0016042">
    <property type="term" value="P:lipid catabolic process"/>
    <property type="evidence" value="ECO:0007669"/>
    <property type="project" value="UniProtKB-UniRule"/>
</dbReference>
<dbReference type="GO" id="GO:0016787">
    <property type="term" value="F:hydrolase activity"/>
    <property type="evidence" value="ECO:0007669"/>
    <property type="project" value="UniProtKB-UniRule"/>
</dbReference>
<evidence type="ECO:0000256" key="4">
    <source>
        <dbReference type="PROSITE-ProRule" id="PRU01161"/>
    </source>
</evidence>
<evidence type="ECO:0000256" key="1">
    <source>
        <dbReference type="ARBA" id="ARBA00022801"/>
    </source>
</evidence>
<sequence>MLKRIGLALGGGFILGAAHIGVLKVLEENGIRPHMIAGTSAGSIVASLYSYGWTVSELDKLVRILKPSMFIDEFAAIENFFIMTIKLIFDALHLPYPFRSPLGLMRGVKLERFIRSKLGQKQFENAPIQLAITTVDITNGKKVIFLSRQDRIRLKAKTDQVFVSGVPVWQAVRASTAVPGIYEPKEINGYLLVDGGLRENVPAQVLKALGATTVIAVDLGNDGEEPKVPRNIAQMMGQTLDIIRSDALEYVLDSNADVRIRPLLKGVGSWEFHKIPFIIEQGEKAARELLPDILRVCGRR</sequence>
<gene>
    <name evidence="6" type="ORF">P378_07335</name>
</gene>
<evidence type="ECO:0000259" key="5">
    <source>
        <dbReference type="PROSITE" id="PS51635"/>
    </source>
</evidence>
<dbReference type="InterPro" id="IPR016035">
    <property type="entry name" value="Acyl_Trfase/lysoPLipase"/>
</dbReference>
<reference evidence="6 7" key="1">
    <citation type="submission" date="2013-09" db="EMBL/GenBank/DDBJ databases">
        <title>Biodegradation of hydrocarbons in the deep terrestrial subsurface : characterization of a microbial consortium composed of two Desulfotomaculum species originating from a deep geological formation.</title>
        <authorList>
            <person name="Aullo T."/>
            <person name="Berlendis S."/>
            <person name="Lascourreges J.-F."/>
            <person name="Dessort D."/>
            <person name="Saint-Laurent S."/>
            <person name="Schraauwers B."/>
            <person name="Mas J."/>
            <person name="Magot M."/>
            <person name="Ranchou-Peyruse A."/>
        </authorList>
    </citation>
    <scope>NUCLEOTIDE SEQUENCE [LARGE SCALE GENOMIC DNA]</scope>
    <source>
        <strain evidence="6 7">Bs107</strain>
    </source>
</reference>
<dbReference type="CDD" id="cd07205">
    <property type="entry name" value="Pat_PNPLA6_PNPLA7_NTE1_like"/>
    <property type="match status" value="1"/>
</dbReference>
<dbReference type="InterPro" id="IPR002641">
    <property type="entry name" value="PNPLA_dom"/>
</dbReference>
<dbReference type="EMBL" id="AWQQ01000042">
    <property type="protein sequence ID" value="PHJ38799.1"/>
    <property type="molecule type" value="Genomic_DNA"/>
</dbReference>
<feature type="short sequence motif" description="DGA/G" evidence="4">
    <location>
        <begin position="194"/>
        <end position="196"/>
    </location>
</feature>
<accession>A0A2C6MC57</accession>
<dbReference type="PROSITE" id="PS51635">
    <property type="entry name" value="PNPLA"/>
    <property type="match status" value="1"/>
</dbReference>
<keyword evidence="3 4" id="KW-0443">Lipid metabolism</keyword>
<evidence type="ECO:0000313" key="7">
    <source>
        <dbReference type="Proteomes" id="UP000222564"/>
    </source>
</evidence>
<keyword evidence="7" id="KW-1185">Reference proteome</keyword>
<feature type="active site" description="Proton acceptor" evidence="4">
    <location>
        <position position="194"/>
    </location>
</feature>
<evidence type="ECO:0000256" key="3">
    <source>
        <dbReference type="ARBA" id="ARBA00023098"/>
    </source>
</evidence>
<dbReference type="Proteomes" id="UP000222564">
    <property type="component" value="Unassembled WGS sequence"/>
</dbReference>
<comment type="caution">
    <text evidence="6">The sequence shown here is derived from an EMBL/GenBank/DDBJ whole genome shotgun (WGS) entry which is preliminary data.</text>
</comment>